<dbReference type="GO" id="GO:0005739">
    <property type="term" value="C:mitochondrion"/>
    <property type="evidence" value="ECO:0007669"/>
    <property type="project" value="TreeGrafter"/>
</dbReference>
<evidence type="ECO:0000259" key="3">
    <source>
        <dbReference type="Pfam" id="PF01494"/>
    </source>
</evidence>
<dbReference type="OrthoDB" id="1716816at2759"/>
<dbReference type="GO" id="GO:0071949">
    <property type="term" value="F:FAD binding"/>
    <property type="evidence" value="ECO:0007669"/>
    <property type="project" value="InterPro"/>
</dbReference>
<evidence type="ECO:0000313" key="4">
    <source>
        <dbReference type="EMBL" id="PKA55809.1"/>
    </source>
</evidence>
<evidence type="ECO:0000313" key="5">
    <source>
        <dbReference type="Proteomes" id="UP000236161"/>
    </source>
</evidence>
<dbReference type="Pfam" id="PF01494">
    <property type="entry name" value="FAD_binding_3"/>
    <property type="match status" value="2"/>
</dbReference>
<organism evidence="4 5">
    <name type="scientific">Apostasia shenzhenica</name>
    <dbReference type="NCBI Taxonomy" id="1088818"/>
    <lineage>
        <taxon>Eukaryota</taxon>
        <taxon>Viridiplantae</taxon>
        <taxon>Streptophyta</taxon>
        <taxon>Embryophyta</taxon>
        <taxon>Tracheophyta</taxon>
        <taxon>Spermatophyta</taxon>
        <taxon>Magnoliopsida</taxon>
        <taxon>Liliopsida</taxon>
        <taxon>Asparagales</taxon>
        <taxon>Orchidaceae</taxon>
        <taxon>Apostasioideae</taxon>
        <taxon>Apostasia</taxon>
    </lineage>
</organism>
<dbReference type="Gene3D" id="3.30.9.10">
    <property type="entry name" value="D-Amino Acid Oxidase, subunit A, domain 2"/>
    <property type="match status" value="1"/>
</dbReference>
<keyword evidence="5" id="KW-1185">Reference proteome</keyword>
<name>A0A2I0AJS6_9ASPA</name>
<keyword evidence="2" id="KW-0274">FAD</keyword>
<evidence type="ECO:0000256" key="2">
    <source>
        <dbReference type="ARBA" id="ARBA00022827"/>
    </source>
</evidence>
<dbReference type="InterPro" id="IPR002938">
    <property type="entry name" value="FAD-bd"/>
</dbReference>
<dbReference type="PANTHER" id="PTHR43004:SF6">
    <property type="entry name" value="FAD_NAD(P)-BINDING OXIDOREDUCTASE FAMILY PROTEIN"/>
    <property type="match status" value="1"/>
</dbReference>
<feature type="domain" description="FAD-binding" evidence="3">
    <location>
        <begin position="210"/>
        <end position="434"/>
    </location>
</feature>
<dbReference type="AlphaFoldDB" id="A0A2I0AJS6"/>
<sequence>MEGLAARFLELWPRRRCSLFLSTRMIRCFSCSSSSCSGNPVGEGGEPPCNGNPVGEGGEPHIPVLIVGAGPVGLVLTFLLTKLGIKCAVLEKSPAFSQHPQAHFINNRSMELFRKMDGLADEIQKLQPPVHLWRKFIYCTSISGPILGSVDHMQPQDLEKNSPMSVAHYSQYKLIKLLLMRLERLGFRLCTPDGIQHLYCEIFKENKILMGFECTSIKPTPGGVEVGASYLKEGKLEKMNLHCSFLIGSDGARSTVRRLVSIKMQGERDLQRLVSIHFLSKDLGKYLLHKRPGMLFFIFNPAAVGALVAHDLNEGEFVLQIPCYPPQQNFEDFDYEVCEEIIFKLVGWKLQDVQVVDVKPWVMHAEVAEKYTSCNNRVILAGDSAHCFPPAGGFGMNTGIQDAHNLAWKICLLLNNVASTSIIETYEMERRPIALFNTALSVENFEAAMSVPAALGLDPAIASSMHRAINSTFGSILPSSFQRVALKAVFSLGRSQLSPFILNENNPIGSSRLARLRKIFDEGKSLQLQFPAEDLGFRYLEGALVAESDDRTVKKQASLHNFRRGSKCYVPSSKSGSRLPHMQMKSLTASSSEDVFSTLDLVPGDKVEFLLIIAPVKESYELARTALKVAEKFNVSLKICIIWPHGSSGNTISGSRTELLPWSNFIDAEEAKKPPCGSWWKMIQLSTSGAILVRPDEHIAWRTETNVIKNSLYELERVFSQVLGKI</sequence>
<accession>A0A2I0AJS6</accession>
<dbReference type="Proteomes" id="UP000236161">
    <property type="component" value="Unassembled WGS sequence"/>
</dbReference>
<evidence type="ECO:0000256" key="1">
    <source>
        <dbReference type="ARBA" id="ARBA00022630"/>
    </source>
</evidence>
<dbReference type="STRING" id="1088818.A0A2I0AJS6"/>
<dbReference type="GO" id="GO:0016709">
    <property type="term" value="F:oxidoreductase activity, acting on paired donors, with incorporation or reduction of molecular oxygen, NAD(P)H as one donor, and incorporation of one atom of oxygen"/>
    <property type="evidence" value="ECO:0007669"/>
    <property type="project" value="UniProtKB-ARBA"/>
</dbReference>
<dbReference type="Gene3D" id="3.50.50.60">
    <property type="entry name" value="FAD/NAD(P)-binding domain"/>
    <property type="match status" value="1"/>
</dbReference>
<dbReference type="SUPFAM" id="SSF51905">
    <property type="entry name" value="FAD/NAD(P)-binding domain"/>
    <property type="match status" value="1"/>
</dbReference>
<dbReference type="GO" id="GO:0006744">
    <property type="term" value="P:ubiquinone biosynthetic process"/>
    <property type="evidence" value="ECO:0007669"/>
    <property type="project" value="TreeGrafter"/>
</dbReference>
<keyword evidence="1" id="KW-0285">Flavoprotein</keyword>
<dbReference type="EMBL" id="KZ451978">
    <property type="protein sequence ID" value="PKA55809.1"/>
    <property type="molecule type" value="Genomic_DNA"/>
</dbReference>
<proteinExistence type="predicted"/>
<feature type="domain" description="FAD-binding" evidence="3">
    <location>
        <begin position="62"/>
        <end position="188"/>
    </location>
</feature>
<protein>
    <recommendedName>
        <fullName evidence="3">FAD-binding domain-containing protein</fullName>
    </recommendedName>
</protein>
<gene>
    <name evidence="4" type="ORF">AXF42_Ash012101</name>
</gene>
<dbReference type="PANTHER" id="PTHR43004">
    <property type="entry name" value="TRK SYSTEM POTASSIUM UPTAKE PROTEIN"/>
    <property type="match status" value="1"/>
</dbReference>
<reference evidence="4 5" key="1">
    <citation type="journal article" date="2017" name="Nature">
        <title>The Apostasia genome and the evolution of orchids.</title>
        <authorList>
            <person name="Zhang G.Q."/>
            <person name="Liu K.W."/>
            <person name="Li Z."/>
            <person name="Lohaus R."/>
            <person name="Hsiao Y.Y."/>
            <person name="Niu S.C."/>
            <person name="Wang J.Y."/>
            <person name="Lin Y.C."/>
            <person name="Xu Q."/>
            <person name="Chen L.J."/>
            <person name="Yoshida K."/>
            <person name="Fujiwara S."/>
            <person name="Wang Z.W."/>
            <person name="Zhang Y.Q."/>
            <person name="Mitsuda N."/>
            <person name="Wang M."/>
            <person name="Liu G.H."/>
            <person name="Pecoraro L."/>
            <person name="Huang H.X."/>
            <person name="Xiao X.J."/>
            <person name="Lin M."/>
            <person name="Wu X.Y."/>
            <person name="Wu W.L."/>
            <person name="Chen Y.Y."/>
            <person name="Chang S.B."/>
            <person name="Sakamoto S."/>
            <person name="Ohme-Takagi M."/>
            <person name="Yagi M."/>
            <person name="Zeng S.J."/>
            <person name="Shen C.Y."/>
            <person name="Yeh C.M."/>
            <person name="Luo Y.B."/>
            <person name="Tsai W.C."/>
            <person name="Van de Peer Y."/>
            <person name="Liu Z.J."/>
        </authorList>
    </citation>
    <scope>NUCLEOTIDE SEQUENCE [LARGE SCALE GENOMIC DNA]</scope>
    <source>
        <strain evidence="5">cv. Shenzhen</strain>
        <tissue evidence="4">Stem</tissue>
    </source>
</reference>
<dbReference type="Gene3D" id="3.40.30.120">
    <property type="match status" value="1"/>
</dbReference>
<dbReference type="InterPro" id="IPR036188">
    <property type="entry name" value="FAD/NAD-bd_sf"/>
</dbReference>
<dbReference type="InterPro" id="IPR050641">
    <property type="entry name" value="RIFMO-like"/>
</dbReference>
<dbReference type="PRINTS" id="PR00420">
    <property type="entry name" value="RNGMNOXGNASE"/>
</dbReference>